<protein>
    <submittedName>
        <fullName evidence="2">DUF1992 domain-containing protein</fullName>
    </submittedName>
</protein>
<reference evidence="2 3" key="1">
    <citation type="submission" date="2021-01" db="EMBL/GenBank/DDBJ databases">
        <title>Paenibacillus sp.nov. isolated from the rhizosphere soil of tomato plant.</title>
        <authorList>
            <person name="Thin K.K."/>
            <person name="Zhang X."/>
            <person name="He S."/>
        </authorList>
    </citation>
    <scope>NUCLEOTIDE SEQUENCE [LARGE SCALE GENOMIC DNA]</scope>
    <source>
        <strain evidence="2 3">DXFW5</strain>
    </source>
</reference>
<dbReference type="RefSeq" id="WP_193415396.1">
    <property type="nucleotide sequence ID" value="NZ_JADCNN020000015.1"/>
</dbReference>
<organism evidence="2 3">
    <name type="scientific">Paenibacillus rhizolycopersici</name>
    <dbReference type="NCBI Taxonomy" id="2780073"/>
    <lineage>
        <taxon>Bacteria</taxon>
        <taxon>Bacillati</taxon>
        <taxon>Bacillota</taxon>
        <taxon>Bacilli</taxon>
        <taxon>Bacillales</taxon>
        <taxon>Paenibacillaceae</taxon>
        <taxon>Paenibacillus</taxon>
    </lineage>
</organism>
<dbReference type="Pfam" id="PF09350">
    <property type="entry name" value="DJC28_CD"/>
    <property type="match status" value="1"/>
</dbReference>
<feature type="domain" description="DnaJ homologue subfamily C member 28 conserved" evidence="1">
    <location>
        <begin position="7"/>
        <end position="74"/>
    </location>
</feature>
<evidence type="ECO:0000259" key="1">
    <source>
        <dbReference type="Pfam" id="PF09350"/>
    </source>
</evidence>
<dbReference type="PANTHER" id="PTHR39158">
    <property type="entry name" value="OS08G0560600 PROTEIN"/>
    <property type="match status" value="1"/>
</dbReference>
<evidence type="ECO:0000313" key="3">
    <source>
        <dbReference type="Proteomes" id="UP001516620"/>
    </source>
</evidence>
<proteinExistence type="predicted"/>
<keyword evidence="3" id="KW-1185">Reference proteome</keyword>
<dbReference type="Proteomes" id="UP001516620">
    <property type="component" value="Unassembled WGS sequence"/>
</dbReference>
<accession>A0ABS2H6Z2</accession>
<sequence>MGLLSWLAEQKIAEAMARGEFDDLPGKGKPLKVEDLSGVPEDLRMAYKLMKNAGYVPEEIQLQQEMVRLADLLAACEEGPEKQALKKQVSEQRLRLNLLADERGLLTNPAFRQYEEAIRRKLE</sequence>
<dbReference type="EMBL" id="JADCNN020000015">
    <property type="protein sequence ID" value="MBM6997190.1"/>
    <property type="molecule type" value="Genomic_DNA"/>
</dbReference>
<dbReference type="InterPro" id="IPR052573">
    <property type="entry name" value="DnaJ_C_subfamily_28"/>
</dbReference>
<evidence type="ECO:0000313" key="2">
    <source>
        <dbReference type="EMBL" id="MBM6997190.1"/>
    </source>
</evidence>
<gene>
    <name evidence="2" type="ORF">IM700_016140</name>
</gene>
<comment type="caution">
    <text evidence="2">The sequence shown here is derived from an EMBL/GenBank/DDBJ whole genome shotgun (WGS) entry which is preliminary data.</text>
</comment>
<dbReference type="InterPro" id="IPR018961">
    <property type="entry name" value="DnaJ_homolog_subfam-C_membr-28"/>
</dbReference>
<name>A0ABS2H6Z2_9BACL</name>
<dbReference type="PANTHER" id="PTHR39158:SF1">
    <property type="entry name" value="DNAJ HOMOLOG SUBFAMILY C MEMBER 28"/>
    <property type="match status" value="1"/>
</dbReference>